<comment type="cofactor">
    <cofactor evidence="4">
        <name>Fe(2+)</name>
        <dbReference type="ChEBI" id="CHEBI:29033"/>
    </cofactor>
    <text evidence="4">Binds 1 Fe(2+) ion per subunit.</text>
</comment>
<dbReference type="EMBL" id="KN769744">
    <property type="protein sequence ID" value="KIH46243.1"/>
    <property type="molecule type" value="Genomic_DNA"/>
</dbReference>
<keyword evidence="3 4" id="KW-0408">Iron</keyword>
<evidence type="ECO:0000313" key="5">
    <source>
        <dbReference type="EMBL" id="KIH46243.1"/>
    </source>
</evidence>
<keyword evidence="6" id="KW-1185">Reference proteome</keyword>
<sequence length="114" mass="12949">MDAALTKRISHSSKLLSISFNECMYWDENKSVNVILFDRVNRRPVERKVMSDAFFTFHHANAFEKDGFIVVDYCKYDNPGNFDDLLLEHMRSGSFIAKSIPSTMGYEAAGGRGA</sequence>
<dbReference type="OrthoDB" id="5857979at2759"/>
<dbReference type="Proteomes" id="UP000054047">
    <property type="component" value="Unassembled WGS sequence"/>
</dbReference>
<evidence type="ECO:0000256" key="2">
    <source>
        <dbReference type="ARBA" id="ARBA00022723"/>
    </source>
</evidence>
<dbReference type="InterPro" id="IPR004294">
    <property type="entry name" value="Carotenoid_Oase"/>
</dbReference>
<dbReference type="GO" id="GO:0046872">
    <property type="term" value="F:metal ion binding"/>
    <property type="evidence" value="ECO:0007669"/>
    <property type="project" value="UniProtKB-KW"/>
</dbReference>
<comment type="similarity">
    <text evidence="1">Belongs to the carotenoid oxygenase family.</text>
</comment>
<accession>A0A0C2BR33</accession>
<reference evidence="5 6" key="1">
    <citation type="submission" date="2013-12" db="EMBL/GenBank/DDBJ databases">
        <title>Draft genome of the parsitic nematode Ancylostoma duodenale.</title>
        <authorList>
            <person name="Mitreva M."/>
        </authorList>
    </citation>
    <scope>NUCLEOTIDE SEQUENCE [LARGE SCALE GENOMIC DNA]</scope>
    <source>
        <strain evidence="5 6">Zhejiang</strain>
    </source>
</reference>
<dbReference type="GO" id="GO:0016702">
    <property type="term" value="F:oxidoreductase activity, acting on single donors with incorporation of molecular oxygen, incorporation of two atoms of oxygen"/>
    <property type="evidence" value="ECO:0007669"/>
    <property type="project" value="InterPro"/>
</dbReference>
<name>A0A0C2BR33_9BILA</name>
<protein>
    <submittedName>
        <fullName evidence="5">Uncharacterized protein</fullName>
    </submittedName>
</protein>
<dbReference type="AlphaFoldDB" id="A0A0C2BR33"/>
<organism evidence="5 6">
    <name type="scientific">Ancylostoma duodenale</name>
    <dbReference type="NCBI Taxonomy" id="51022"/>
    <lineage>
        <taxon>Eukaryota</taxon>
        <taxon>Metazoa</taxon>
        <taxon>Ecdysozoa</taxon>
        <taxon>Nematoda</taxon>
        <taxon>Chromadorea</taxon>
        <taxon>Rhabditida</taxon>
        <taxon>Rhabditina</taxon>
        <taxon>Rhabditomorpha</taxon>
        <taxon>Strongyloidea</taxon>
        <taxon>Ancylostomatidae</taxon>
        <taxon>Ancylostomatinae</taxon>
        <taxon>Ancylostoma</taxon>
    </lineage>
</organism>
<keyword evidence="2 4" id="KW-0479">Metal-binding</keyword>
<gene>
    <name evidence="5" type="ORF">ANCDUO_23707</name>
</gene>
<proteinExistence type="inferred from homology"/>
<evidence type="ECO:0000256" key="1">
    <source>
        <dbReference type="ARBA" id="ARBA00006787"/>
    </source>
</evidence>
<dbReference type="Pfam" id="PF03055">
    <property type="entry name" value="RPE65"/>
    <property type="match status" value="1"/>
</dbReference>
<evidence type="ECO:0000256" key="4">
    <source>
        <dbReference type="PIRSR" id="PIRSR604294-1"/>
    </source>
</evidence>
<evidence type="ECO:0000256" key="3">
    <source>
        <dbReference type="ARBA" id="ARBA00023004"/>
    </source>
</evidence>
<evidence type="ECO:0000313" key="6">
    <source>
        <dbReference type="Proteomes" id="UP000054047"/>
    </source>
</evidence>
<feature type="binding site" evidence="4">
    <location>
        <position position="58"/>
    </location>
    <ligand>
        <name>Fe cation</name>
        <dbReference type="ChEBI" id="CHEBI:24875"/>
        <note>catalytic</note>
    </ligand>
</feature>